<dbReference type="AlphaFoldDB" id="A0A7G9Z282"/>
<dbReference type="EMBL" id="MT631576">
    <property type="protein sequence ID" value="QNO54366.1"/>
    <property type="molecule type" value="Genomic_DNA"/>
</dbReference>
<name>A0A7G9Z282_9EURY</name>
<evidence type="ECO:0000313" key="1">
    <source>
        <dbReference type="EMBL" id="QNO54366.1"/>
    </source>
</evidence>
<protein>
    <submittedName>
        <fullName evidence="1">Uncharacterized protein</fullName>
    </submittedName>
</protein>
<organism evidence="1">
    <name type="scientific">Candidatus Methanophaga sp. ANME-1 ERB7</name>
    <dbReference type="NCBI Taxonomy" id="2759913"/>
    <lineage>
        <taxon>Archaea</taxon>
        <taxon>Methanobacteriati</taxon>
        <taxon>Methanobacteriota</taxon>
        <taxon>Stenosarchaea group</taxon>
        <taxon>Methanomicrobia</taxon>
        <taxon>Candidatus Methanophagales</taxon>
        <taxon>Candidatus Methanophagaceae</taxon>
        <taxon>Candidatus Methanophaga</taxon>
    </lineage>
</organism>
<gene>
    <name evidence="1" type="ORF">DIMBOPOO_00039</name>
</gene>
<reference evidence="1" key="1">
    <citation type="submission" date="2020-06" db="EMBL/GenBank/DDBJ databases">
        <title>Unique genomic features of the anaerobic methanotrophic archaea.</title>
        <authorList>
            <person name="Chadwick G.L."/>
            <person name="Skennerton C.T."/>
            <person name="Laso-Perez R."/>
            <person name="Leu A.O."/>
            <person name="Speth D.R."/>
            <person name="Yu H."/>
            <person name="Morgan-Lang C."/>
            <person name="Hatzenpichler R."/>
            <person name="Goudeau D."/>
            <person name="Malmstrom R."/>
            <person name="Brazelton W.J."/>
            <person name="Woyke T."/>
            <person name="Hallam S.J."/>
            <person name="Tyson G.W."/>
            <person name="Wegener G."/>
            <person name="Boetius A."/>
            <person name="Orphan V."/>
        </authorList>
    </citation>
    <scope>NUCLEOTIDE SEQUENCE</scope>
</reference>
<proteinExistence type="predicted"/>
<accession>A0A7G9Z282</accession>
<sequence>MAVVVGVIIGFGLNFLKENIHEKQQKGKYLKDLLADLEYNKRLAEEGRGWGYHTLGYIDAKGAKYLFDLPEKLRTQIYDVQSRASAINEGITVFFGQKFEDVGDVLNREMLKSLLEEVIPEFKKYLGNKK</sequence>